<evidence type="ECO:0000313" key="3">
    <source>
        <dbReference type="Proteomes" id="UP000789595"/>
    </source>
</evidence>
<keyword evidence="3" id="KW-1185">Reference proteome</keyword>
<feature type="region of interest" description="Disordered" evidence="1">
    <location>
        <begin position="350"/>
        <end position="378"/>
    </location>
</feature>
<dbReference type="Proteomes" id="UP000789595">
    <property type="component" value="Unassembled WGS sequence"/>
</dbReference>
<feature type="compositionally biased region" description="Basic and acidic residues" evidence="1">
    <location>
        <begin position="1"/>
        <end position="17"/>
    </location>
</feature>
<feature type="compositionally biased region" description="Basic and acidic residues" evidence="1">
    <location>
        <begin position="26"/>
        <end position="37"/>
    </location>
</feature>
<proteinExistence type="predicted"/>
<comment type="caution">
    <text evidence="2">The sequence shown here is derived from an EMBL/GenBank/DDBJ whole genome shotgun (WGS) entry which is preliminary data.</text>
</comment>
<organism evidence="2 3">
    <name type="scientific">Pelagomonas calceolata</name>
    <dbReference type="NCBI Taxonomy" id="35677"/>
    <lineage>
        <taxon>Eukaryota</taxon>
        <taxon>Sar</taxon>
        <taxon>Stramenopiles</taxon>
        <taxon>Ochrophyta</taxon>
        <taxon>Pelagophyceae</taxon>
        <taxon>Pelagomonadales</taxon>
        <taxon>Pelagomonadaceae</taxon>
        <taxon>Pelagomonas</taxon>
    </lineage>
</organism>
<dbReference type="AlphaFoldDB" id="A0A8J2SRY2"/>
<gene>
    <name evidence="2" type="ORF">PECAL_4P27100</name>
</gene>
<evidence type="ECO:0000256" key="1">
    <source>
        <dbReference type="SAM" id="MobiDB-lite"/>
    </source>
</evidence>
<feature type="region of interest" description="Disordered" evidence="1">
    <location>
        <begin position="1"/>
        <end position="37"/>
    </location>
</feature>
<protein>
    <submittedName>
        <fullName evidence="2">Uncharacterized protein</fullName>
    </submittedName>
</protein>
<accession>A0A8J2SRY2</accession>
<reference evidence="2" key="1">
    <citation type="submission" date="2021-11" db="EMBL/GenBank/DDBJ databases">
        <authorList>
            <consortium name="Genoscope - CEA"/>
            <person name="William W."/>
        </authorList>
    </citation>
    <scope>NUCLEOTIDE SEQUENCE</scope>
</reference>
<dbReference type="EMBL" id="CAKKNE010000004">
    <property type="protein sequence ID" value="CAH0375378.1"/>
    <property type="molecule type" value="Genomic_DNA"/>
</dbReference>
<sequence length="378" mass="39940">MRPEDRVELLRHADEGRALGQLPQRRGPDVGARRPDAAQEIEDDALHGPLRGHLDGLALAAPVLGDAAGVLRHGHRRGHAVEELDARPVGLDDLVARGLVRAGEQPAHHDEVRARAEGLGGVAGARDAAVAHDVAAEAVGRVGALDHGGDLGVAHAGLLARRADGPGPDAHLDDVGAVQDELLGHLVRDDVARHDRVRRPLGARLAHAVDEALGVAVRHVDADGRDLGAARQDRVDLGRVRRARAHAHGDVPGRGRRLGHERPPRLDGVVLVDRDEAPVLAEGLGHLERADRVHVRDHDRHAGQRAAAVLERDRALHAHLLPAPERRALRPDEHVLEVELRVLLDAHALGPSGSSAAVEGDTGEDGGSGRAPDPCGVA</sequence>
<name>A0A8J2SRY2_9STRA</name>
<evidence type="ECO:0000313" key="2">
    <source>
        <dbReference type="EMBL" id="CAH0375378.1"/>
    </source>
</evidence>